<gene>
    <name evidence="12" type="primary">LOC116937515</name>
</gene>
<comment type="similarity">
    <text evidence="2">Belongs to the CALHM family.</text>
</comment>
<sequence>MPSLTSFLSGQKDLLPTFETLITGVLIPIVSSLTGVYFNMLAFRCPCAPAENVEYGWKALFIPFAIILMVSFAIQLRSIAVANGSLCRDSKCPRLCLFPFTAFMKHGAFVVASLAWIVVAYFHGSVPICIEVMSLDWRYRFSVLAPSLSRMSEEERRGVLAKVPCANQDPLQGLVANGTSKEVQLVIVNFLHATAQDTAWLFLLAITVDILLMLSVQKLIFKNIAQDRDKCVQREEQPLREKTEELRPSPHLGKSMPGRPPRPRGAEETEMPRLQCSGNERQEQDEQGNQHMP</sequence>
<keyword evidence="5 10" id="KW-1133">Transmembrane helix</keyword>
<accession>A0AAJ7SLE4</accession>
<feature type="transmembrane region" description="Helical" evidence="10">
    <location>
        <begin position="199"/>
        <end position="220"/>
    </location>
</feature>
<dbReference type="RefSeq" id="XP_032800537.1">
    <property type="nucleotide sequence ID" value="XM_032944646.1"/>
</dbReference>
<dbReference type="KEGG" id="pmrn:116937515"/>
<keyword evidence="4 10" id="KW-0812">Transmembrane</keyword>
<evidence type="ECO:0000313" key="12">
    <source>
        <dbReference type="RefSeq" id="XP_032800537.1"/>
    </source>
</evidence>
<dbReference type="Proteomes" id="UP001318040">
    <property type="component" value="Unplaced"/>
</dbReference>
<dbReference type="GO" id="GO:0005886">
    <property type="term" value="C:plasma membrane"/>
    <property type="evidence" value="ECO:0007669"/>
    <property type="project" value="TreeGrafter"/>
</dbReference>
<feature type="transmembrane region" description="Helical" evidence="10">
    <location>
        <begin position="21"/>
        <end position="43"/>
    </location>
</feature>
<feature type="region of interest" description="Disordered" evidence="9">
    <location>
        <begin position="234"/>
        <end position="293"/>
    </location>
</feature>
<name>A0AAJ7SLE4_PETMA</name>
<evidence type="ECO:0000256" key="10">
    <source>
        <dbReference type="SAM" id="Phobius"/>
    </source>
</evidence>
<evidence type="ECO:0000256" key="7">
    <source>
        <dbReference type="ARBA" id="ARBA00023136"/>
    </source>
</evidence>
<evidence type="ECO:0000256" key="9">
    <source>
        <dbReference type="SAM" id="MobiDB-lite"/>
    </source>
</evidence>
<evidence type="ECO:0000256" key="3">
    <source>
        <dbReference type="ARBA" id="ARBA00022448"/>
    </source>
</evidence>
<keyword evidence="6" id="KW-0406">Ion transport</keyword>
<keyword evidence="3" id="KW-0813">Transport</keyword>
<evidence type="ECO:0000256" key="2">
    <source>
        <dbReference type="ARBA" id="ARBA00008497"/>
    </source>
</evidence>
<evidence type="ECO:0000256" key="8">
    <source>
        <dbReference type="ARBA" id="ARBA00023303"/>
    </source>
</evidence>
<evidence type="ECO:0000256" key="1">
    <source>
        <dbReference type="ARBA" id="ARBA00004141"/>
    </source>
</evidence>
<evidence type="ECO:0000256" key="4">
    <source>
        <dbReference type="ARBA" id="ARBA00022692"/>
    </source>
</evidence>
<keyword evidence="11" id="KW-1185">Reference proteome</keyword>
<proteinExistence type="inferred from homology"/>
<dbReference type="GO" id="GO:0005261">
    <property type="term" value="F:monoatomic cation channel activity"/>
    <property type="evidence" value="ECO:0007669"/>
    <property type="project" value="TreeGrafter"/>
</dbReference>
<reference evidence="12" key="1">
    <citation type="submission" date="2025-08" db="UniProtKB">
        <authorList>
            <consortium name="RefSeq"/>
        </authorList>
    </citation>
    <scope>IDENTIFICATION</scope>
    <source>
        <tissue evidence="12">Sperm</tissue>
    </source>
</reference>
<dbReference type="Pfam" id="PF14798">
    <property type="entry name" value="Ca_hom_mod"/>
    <property type="match status" value="1"/>
</dbReference>
<organism evidence="11 12">
    <name type="scientific">Petromyzon marinus</name>
    <name type="common">Sea lamprey</name>
    <dbReference type="NCBI Taxonomy" id="7757"/>
    <lineage>
        <taxon>Eukaryota</taxon>
        <taxon>Metazoa</taxon>
        <taxon>Chordata</taxon>
        <taxon>Craniata</taxon>
        <taxon>Vertebrata</taxon>
        <taxon>Cyclostomata</taxon>
        <taxon>Hyperoartia</taxon>
        <taxon>Petromyzontiformes</taxon>
        <taxon>Petromyzontidae</taxon>
        <taxon>Petromyzon</taxon>
    </lineage>
</organism>
<evidence type="ECO:0000256" key="5">
    <source>
        <dbReference type="ARBA" id="ARBA00022989"/>
    </source>
</evidence>
<feature type="transmembrane region" description="Helical" evidence="10">
    <location>
        <begin position="55"/>
        <end position="74"/>
    </location>
</feature>
<evidence type="ECO:0000256" key="6">
    <source>
        <dbReference type="ARBA" id="ARBA00023065"/>
    </source>
</evidence>
<dbReference type="GO" id="GO:1904669">
    <property type="term" value="P:ATP export"/>
    <property type="evidence" value="ECO:0007669"/>
    <property type="project" value="UniProtKB-ARBA"/>
</dbReference>
<dbReference type="PANTHER" id="PTHR32261">
    <property type="entry name" value="CALCIUM HOMEOSTASIS MODULATOR PROTEIN"/>
    <property type="match status" value="1"/>
</dbReference>
<comment type="subcellular location">
    <subcellularLocation>
        <location evidence="1">Membrane</location>
        <topology evidence="1">Multi-pass membrane protein</topology>
    </subcellularLocation>
</comment>
<keyword evidence="8" id="KW-0407">Ion channel</keyword>
<feature type="compositionally biased region" description="Basic and acidic residues" evidence="9">
    <location>
        <begin position="234"/>
        <end position="248"/>
    </location>
</feature>
<protein>
    <submittedName>
        <fullName evidence="12">Calcium homeostasis modulator protein 5-like</fullName>
    </submittedName>
</protein>
<keyword evidence="7 10" id="KW-0472">Membrane</keyword>
<dbReference type="InterPro" id="IPR029569">
    <property type="entry name" value="CALHM"/>
</dbReference>
<evidence type="ECO:0000313" key="11">
    <source>
        <dbReference type="Proteomes" id="UP001318040"/>
    </source>
</evidence>
<dbReference type="AlphaFoldDB" id="A0AAJ7SLE4"/>
<dbReference type="PANTHER" id="PTHR32261:SF1">
    <property type="entry name" value="CALCIUM HOMEOSTASIS MODULATOR PROTEIN"/>
    <property type="match status" value="1"/>
</dbReference>